<protein>
    <submittedName>
        <fullName evidence="1">Dehydrogenase (Flavoprotein)</fullName>
    </submittedName>
</protein>
<dbReference type="Proteomes" id="UP000184088">
    <property type="component" value="Unassembled WGS sequence"/>
</dbReference>
<dbReference type="Gene3D" id="3.30.9.10">
    <property type="entry name" value="D-Amino Acid Oxidase, subunit A, domain 2"/>
    <property type="match status" value="1"/>
</dbReference>
<reference evidence="1 2" key="1">
    <citation type="submission" date="2016-11" db="EMBL/GenBank/DDBJ databases">
        <authorList>
            <person name="Jaros S."/>
            <person name="Januszkiewicz K."/>
            <person name="Wedrychowicz H."/>
        </authorList>
    </citation>
    <scope>NUCLEOTIDE SEQUENCE [LARGE SCALE GENOMIC DNA]</scope>
    <source>
        <strain evidence="1 2">DSM 17918</strain>
    </source>
</reference>
<dbReference type="PANTHER" id="PTHR42685:SF22">
    <property type="entry name" value="CONDITIONED MEDIUM FACTOR RECEPTOR 1"/>
    <property type="match status" value="1"/>
</dbReference>
<dbReference type="PROSITE" id="PS51257">
    <property type="entry name" value="PROKAR_LIPOPROTEIN"/>
    <property type="match status" value="1"/>
</dbReference>
<accession>A0A1M4UVG2</accession>
<keyword evidence="2" id="KW-1185">Reference proteome</keyword>
<dbReference type="PRINTS" id="PR00420">
    <property type="entry name" value="RNGMNOXGNASE"/>
</dbReference>
<dbReference type="Pfam" id="PF13450">
    <property type="entry name" value="NAD_binding_8"/>
    <property type="match status" value="1"/>
</dbReference>
<dbReference type="InterPro" id="IPR050407">
    <property type="entry name" value="Geranylgeranyl_reductase"/>
</dbReference>
<evidence type="ECO:0000313" key="2">
    <source>
        <dbReference type="Proteomes" id="UP000184088"/>
    </source>
</evidence>
<name>A0A1M4UVG2_9THEO</name>
<dbReference type="InterPro" id="IPR036188">
    <property type="entry name" value="FAD/NAD-bd_sf"/>
</dbReference>
<dbReference type="AlphaFoldDB" id="A0A1M4UVG2"/>
<dbReference type="Gene3D" id="3.50.50.60">
    <property type="entry name" value="FAD/NAD(P)-binding domain"/>
    <property type="match status" value="2"/>
</dbReference>
<sequence length="365" mass="41443">MVMKVAIVGAGISGLACAYQLESYGIDPIIFEAQSAVGGGYNHVAAILQVFTRSIKDPLRYEKYKYDIPIQPTAVINKIIMNGPTKKSIIRGNNLGYFFVRGPEEGSLESNLFKLIKSNINFNTKIDDLEPLKREFDYVVVATGSNQFTKLYGCWQDLMETWLKGAVILGEFDPNVLMMWINIVYAKSGYAYLAPYDSRRALLALMVPYIKKDELETNWQTFLKIENITNERVEEFVIQHKSGNVYPHTVENVYFVGNAGGILEPFLGFGQFHALLSGSIAAKCIVEAKDYEQEIKYIHEEFMKMLTFRKALDALTNRGFDFIVGLLGFPGFNKIIYNTGLNVVRYASWLVDNAYNRFWGEKPLR</sequence>
<dbReference type="PANTHER" id="PTHR42685">
    <property type="entry name" value="GERANYLGERANYL DIPHOSPHATE REDUCTASE"/>
    <property type="match status" value="1"/>
</dbReference>
<organism evidence="1 2">
    <name type="scientific">Caldanaerobius fijiensis DSM 17918</name>
    <dbReference type="NCBI Taxonomy" id="1121256"/>
    <lineage>
        <taxon>Bacteria</taxon>
        <taxon>Bacillati</taxon>
        <taxon>Bacillota</taxon>
        <taxon>Clostridia</taxon>
        <taxon>Thermoanaerobacterales</taxon>
        <taxon>Thermoanaerobacteraceae</taxon>
        <taxon>Caldanaerobius</taxon>
    </lineage>
</organism>
<proteinExistence type="predicted"/>
<dbReference type="EMBL" id="FQVH01000003">
    <property type="protein sequence ID" value="SHE60692.1"/>
    <property type="molecule type" value="Genomic_DNA"/>
</dbReference>
<gene>
    <name evidence="1" type="ORF">SAMN02746089_00516</name>
</gene>
<evidence type="ECO:0000313" key="1">
    <source>
        <dbReference type="EMBL" id="SHE60692.1"/>
    </source>
</evidence>
<dbReference type="STRING" id="1121256.SAMN02746089_00516"/>
<dbReference type="SUPFAM" id="SSF51905">
    <property type="entry name" value="FAD/NAD(P)-binding domain"/>
    <property type="match status" value="1"/>
</dbReference>